<dbReference type="GO" id="GO:0008194">
    <property type="term" value="F:UDP-glycosyltransferase activity"/>
    <property type="evidence" value="ECO:0007669"/>
    <property type="project" value="InterPro"/>
</dbReference>
<dbReference type="PANTHER" id="PTHR48043">
    <property type="entry name" value="EG:EG0003.4 PROTEIN-RELATED"/>
    <property type="match status" value="1"/>
</dbReference>
<dbReference type="InterPro" id="IPR050271">
    <property type="entry name" value="UDP-glycosyltransferase"/>
</dbReference>
<evidence type="ECO:0000313" key="5">
    <source>
        <dbReference type="Proteomes" id="UP000708208"/>
    </source>
</evidence>
<comment type="caution">
    <text evidence="4">The sequence shown here is derived from an EMBL/GenBank/DDBJ whole genome shotgun (WGS) entry which is preliminary data.</text>
</comment>
<keyword evidence="2" id="KW-0328">Glycosyltransferase</keyword>
<dbReference type="PANTHER" id="PTHR48043:SF114">
    <property type="entry name" value="IP04436P-RELATED"/>
    <property type="match status" value="1"/>
</dbReference>
<comment type="similarity">
    <text evidence="1">Belongs to the UDP-glycosyltransferase family.</text>
</comment>
<evidence type="ECO:0000256" key="1">
    <source>
        <dbReference type="ARBA" id="ARBA00009995"/>
    </source>
</evidence>
<dbReference type="InterPro" id="IPR002213">
    <property type="entry name" value="UDP_glucos_trans"/>
</dbReference>
<dbReference type="Proteomes" id="UP000708208">
    <property type="component" value="Unassembled WGS sequence"/>
</dbReference>
<gene>
    <name evidence="4" type="ORF">AFUS01_LOCUS36040</name>
</gene>
<reference evidence="4" key="1">
    <citation type="submission" date="2021-06" db="EMBL/GenBank/DDBJ databases">
        <authorList>
            <person name="Hodson N. C."/>
            <person name="Mongue J. A."/>
            <person name="Jaron S. K."/>
        </authorList>
    </citation>
    <scope>NUCLEOTIDE SEQUENCE</scope>
</reference>
<proteinExistence type="inferred from homology"/>
<dbReference type="AlphaFoldDB" id="A0A8J2LMI4"/>
<feature type="non-terminal residue" evidence="4">
    <location>
        <position position="1"/>
    </location>
</feature>
<dbReference type="OrthoDB" id="5835829at2759"/>
<accession>A0A8J2LMI4</accession>
<protein>
    <submittedName>
        <fullName evidence="4">Uncharacterized protein</fullName>
    </submittedName>
</protein>
<keyword evidence="3" id="KW-0808">Transferase</keyword>
<evidence type="ECO:0000313" key="4">
    <source>
        <dbReference type="EMBL" id="CAG7825964.1"/>
    </source>
</evidence>
<evidence type="ECO:0000256" key="3">
    <source>
        <dbReference type="ARBA" id="ARBA00022679"/>
    </source>
</evidence>
<feature type="non-terminal residue" evidence="4">
    <location>
        <position position="214"/>
    </location>
</feature>
<name>A0A8J2LMI4_9HEXA</name>
<evidence type="ECO:0000256" key="2">
    <source>
        <dbReference type="ARBA" id="ARBA00022676"/>
    </source>
</evidence>
<dbReference type="EMBL" id="CAJVCH010538101">
    <property type="protein sequence ID" value="CAG7825964.1"/>
    <property type="molecule type" value="Genomic_DNA"/>
</dbReference>
<organism evidence="4 5">
    <name type="scientific">Allacma fusca</name>
    <dbReference type="NCBI Taxonomy" id="39272"/>
    <lineage>
        <taxon>Eukaryota</taxon>
        <taxon>Metazoa</taxon>
        <taxon>Ecdysozoa</taxon>
        <taxon>Arthropoda</taxon>
        <taxon>Hexapoda</taxon>
        <taxon>Collembola</taxon>
        <taxon>Symphypleona</taxon>
        <taxon>Sminthuridae</taxon>
        <taxon>Allacma</taxon>
    </lineage>
</organism>
<sequence>AHKLVERGHNVTFIAPVKAEKKNSKFHEFLPIGVEQQYKSMLTGIGDVGFPDRMKNKYANFMTEIRTLLDFQTISCEAVFSSPDFRPWVESSHFDIIFLSHAGNKCGYALAHKYNASVIVMSASSFFLAEEDTLGFPLESSWLRRFHLPNLFTDMGFADRVFNVLNPLYFHFYATWLVYPRMDKLIQGFFQDETIPPLEELERTHTALFFINQH</sequence>
<keyword evidence="5" id="KW-1185">Reference proteome</keyword>
<dbReference type="Pfam" id="PF00201">
    <property type="entry name" value="UDPGT"/>
    <property type="match status" value="1"/>
</dbReference>